<accession>A0A6J1T522</accession>
<dbReference type="RefSeq" id="XP_026288042.2">
    <property type="nucleotide sequence ID" value="XM_026432257.2"/>
</dbReference>
<proteinExistence type="predicted"/>
<keyword evidence="8" id="KW-1185">Reference proteome</keyword>
<dbReference type="KEGG" id="foc:113213249"/>
<feature type="domain" description="CCHC-type" evidence="7">
    <location>
        <begin position="338"/>
        <end position="353"/>
    </location>
</feature>
<dbReference type="PANTHER" id="PTHR46242:SF1">
    <property type="entry name" value="ZINC FINGER CCHC DOMAIN-CONTAINING PROTEIN 9"/>
    <property type="match status" value="1"/>
</dbReference>
<dbReference type="PROSITE" id="PS50158">
    <property type="entry name" value="ZF_CCHC"/>
    <property type="match status" value="3"/>
</dbReference>
<feature type="region of interest" description="Disordered" evidence="6">
    <location>
        <begin position="77"/>
        <end position="210"/>
    </location>
</feature>
<feature type="compositionally biased region" description="Basic and acidic residues" evidence="6">
    <location>
        <begin position="174"/>
        <end position="193"/>
    </location>
</feature>
<dbReference type="PANTHER" id="PTHR46242">
    <property type="entry name" value="ZINC FINGER CCHC DOMAIN-CONTAINING PROTEIN 9 ZCCHC9"/>
    <property type="match status" value="1"/>
</dbReference>
<dbReference type="GeneID" id="113213249"/>
<dbReference type="SUPFAM" id="SSF57756">
    <property type="entry name" value="Retrovirus zinc finger-like domains"/>
    <property type="match status" value="2"/>
</dbReference>
<dbReference type="Pfam" id="PF00098">
    <property type="entry name" value="zf-CCHC"/>
    <property type="match status" value="2"/>
</dbReference>
<dbReference type="AlphaFoldDB" id="A0A6J1T522"/>
<feature type="domain" description="CCHC-type" evidence="7">
    <location>
        <begin position="365"/>
        <end position="380"/>
    </location>
</feature>
<dbReference type="FunFam" id="4.10.60.10:FF:000091">
    <property type="entry name" value="Zinc finger CCHC-type-containing 9"/>
    <property type="match status" value="1"/>
</dbReference>
<dbReference type="InterPro" id="IPR001878">
    <property type="entry name" value="Znf_CCHC"/>
</dbReference>
<evidence type="ECO:0000313" key="9">
    <source>
        <dbReference type="RefSeq" id="XP_026288042.2"/>
    </source>
</evidence>
<feature type="domain" description="CCHC-type" evidence="7">
    <location>
        <begin position="280"/>
        <end position="295"/>
    </location>
</feature>
<name>A0A6J1T522_FRAOC</name>
<evidence type="ECO:0000256" key="6">
    <source>
        <dbReference type="SAM" id="MobiDB-lite"/>
    </source>
</evidence>
<sequence>MTRFARAKGSKSSNERVAEEATNWSEFKRQIEEKKLDSSKSNVESVAQSALKRIKQGKQGGTETAWADFGLPRITGNFQEKVVKKRKTEDVQEPAVKKKKNSNNSRSDEEHVPTLKKKKKFDHDDDQGNVQTLKKKKDKQPPIASEMCPKETDLNDDLSSPTKELKKKKKKNKEKGLEEDVKPNTPQSEHDNRGPANDKGGQFKRRKPYVESSTLHINGVTINISKFDGFDVKTEDATRLKELRSKMLKEGIPRTEVDKAMKLERRKAEKALAREKKKVCFNCRRAGHLLSECPEVGSFGSKSFDSSAVNICYKCGSTEHTHFQCQVKKKKEYSFATCFICKEQGHISSQCPDNPRGLYPQGGSCKICGEVTHLKKDCPQLSQEKADNTVTLDTFASNSKVESLGDDVVAPKQEQTTVVKQRKIIKF</sequence>
<organism evidence="8 9">
    <name type="scientific">Frankliniella occidentalis</name>
    <name type="common">Western flower thrips</name>
    <name type="synonym">Euthrips occidentalis</name>
    <dbReference type="NCBI Taxonomy" id="133901"/>
    <lineage>
        <taxon>Eukaryota</taxon>
        <taxon>Metazoa</taxon>
        <taxon>Ecdysozoa</taxon>
        <taxon>Arthropoda</taxon>
        <taxon>Hexapoda</taxon>
        <taxon>Insecta</taxon>
        <taxon>Pterygota</taxon>
        <taxon>Neoptera</taxon>
        <taxon>Paraneoptera</taxon>
        <taxon>Thysanoptera</taxon>
        <taxon>Terebrantia</taxon>
        <taxon>Thripoidea</taxon>
        <taxon>Thripidae</taxon>
        <taxon>Frankliniella</taxon>
    </lineage>
</organism>
<evidence type="ECO:0000259" key="7">
    <source>
        <dbReference type="PROSITE" id="PS50158"/>
    </source>
</evidence>
<evidence type="ECO:0000256" key="4">
    <source>
        <dbReference type="ARBA" id="ARBA00022833"/>
    </source>
</evidence>
<gene>
    <name evidence="9" type="primary">LOC113213249</name>
</gene>
<feature type="region of interest" description="Disordered" evidence="6">
    <location>
        <begin position="1"/>
        <end position="26"/>
    </location>
</feature>
<evidence type="ECO:0000256" key="3">
    <source>
        <dbReference type="ARBA" id="ARBA00022771"/>
    </source>
</evidence>
<dbReference type="InterPro" id="IPR036875">
    <property type="entry name" value="Znf_CCHC_sf"/>
</dbReference>
<reference evidence="9" key="1">
    <citation type="submission" date="2025-08" db="UniProtKB">
        <authorList>
            <consortium name="RefSeq"/>
        </authorList>
    </citation>
    <scope>IDENTIFICATION</scope>
    <source>
        <tissue evidence="9">Whole organism</tissue>
    </source>
</reference>
<dbReference type="OrthoDB" id="3863715at2759"/>
<evidence type="ECO:0000256" key="2">
    <source>
        <dbReference type="ARBA" id="ARBA00022737"/>
    </source>
</evidence>
<keyword evidence="4" id="KW-0862">Zinc</keyword>
<dbReference type="GO" id="GO:0003676">
    <property type="term" value="F:nucleic acid binding"/>
    <property type="evidence" value="ECO:0007669"/>
    <property type="project" value="InterPro"/>
</dbReference>
<dbReference type="GO" id="GO:0005730">
    <property type="term" value="C:nucleolus"/>
    <property type="evidence" value="ECO:0007669"/>
    <property type="project" value="TreeGrafter"/>
</dbReference>
<protein>
    <submittedName>
        <fullName evidence="9">Zinc finger CCHC domain-containing protein 9</fullName>
    </submittedName>
</protein>
<dbReference type="Proteomes" id="UP000504606">
    <property type="component" value="Unplaced"/>
</dbReference>
<dbReference type="SMART" id="SM00343">
    <property type="entry name" value="ZnF_C2HC"/>
    <property type="match status" value="4"/>
</dbReference>
<dbReference type="GO" id="GO:0008270">
    <property type="term" value="F:zinc ion binding"/>
    <property type="evidence" value="ECO:0007669"/>
    <property type="project" value="UniProtKB-KW"/>
</dbReference>
<keyword evidence="1" id="KW-0479">Metal-binding</keyword>
<evidence type="ECO:0000256" key="1">
    <source>
        <dbReference type="ARBA" id="ARBA00022723"/>
    </source>
</evidence>
<keyword evidence="2" id="KW-0677">Repeat</keyword>
<keyword evidence="3 5" id="KW-0863">Zinc-finger</keyword>
<dbReference type="Gene3D" id="4.10.60.10">
    <property type="entry name" value="Zinc finger, CCHC-type"/>
    <property type="match status" value="2"/>
</dbReference>
<dbReference type="InterPro" id="IPR042246">
    <property type="entry name" value="ZCCHC9"/>
</dbReference>
<evidence type="ECO:0000313" key="8">
    <source>
        <dbReference type="Proteomes" id="UP000504606"/>
    </source>
</evidence>
<evidence type="ECO:0000256" key="5">
    <source>
        <dbReference type="PROSITE-ProRule" id="PRU00047"/>
    </source>
</evidence>